<dbReference type="InterPro" id="IPR002563">
    <property type="entry name" value="Flavin_Rdtase-like_dom"/>
</dbReference>
<dbReference type="PANTHER" id="PTHR33798">
    <property type="entry name" value="FLAVOPROTEIN OXYGENASE"/>
    <property type="match status" value="1"/>
</dbReference>
<name>A0ABS5WBA9_9FLAO</name>
<keyword evidence="2" id="KW-0285">Flavoprotein</keyword>
<dbReference type="InterPro" id="IPR012349">
    <property type="entry name" value="Split_barrel_FMN-bd"/>
</dbReference>
<accession>A0ABS5WBA9</accession>
<evidence type="ECO:0000313" key="7">
    <source>
        <dbReference type="Proteomes" id="UP000740413"/>
    </source>
</evidence>
<proteinExistence type="inferred from homology"/>
<dbReference type="Gene3D" id="2.30.110.10">
    <property type="entry name" value="Electron Transport, Fmn-binding Protein, Chain A"/>
    <property type="match status" value="1"/>
</dbReference>
<feature type="domain" description="Flavin reductase like" evidence="5">
    <location>
        <begin position="28"/>
        <end position="165"/>
    </location>
</feature>
<evidence type="ECO:0000256" key="4">
    <source>
        <dbReference type="ARBA" id="ARBA00038054"/>
    </source>
</evidence>
<sequence length="209" mass="23530">MMYTKEDIVKLDRVTKLKIINSVTGIKPANLIGTINNKGQTNLAIFSSVVHLGSDPALLGFIARPRTAEVGHTYRNILENGTYTINHIHPEFVKNAHYTSAKFDVDISEFERCKLTEEYITNFKAPFVKESSFKIGMRFVEAIDIKHNGTTLIIGEIEHLILPDNAMIDGDIDLETTNAVGISGLNSYYSLKKIENHPYARLNKMPEFE</sequence>
<keyword evidence="7" id="KW-1185">Reference proteome</keyword>
<comment type="similarity">
    <text evidence="4">Belongs to the flavoredoxin family.</text>
</comment>
<reference evidence="7" key="2">
    <citation type="submission" date="2023-07" db="EMBL/GenBank/DDBJ databases">
        <title>Zobellia barbeyronii sp. nov., a new marine flavobacterium, isolated from green and red algae.</title>
        <authorList>
            <person name="Nedashkovskaya O.I."/>
            <person name="Otstavnykh N."/>
            <person name="Zhukova N."/>
            <person name="Guzev K."/>
            <person name="Chausova V."/>
            <person name="Tekutyeva L."/>
            <person name="Mikhailov V."/>
            <person name="Isaeva M."/>
        </authorList>
    </citation>
    <scope>NUCLEOTIDE SEQUENCE [LARGE SCALE GENOMIC DNA]</scope>
    <source>
        <strain evidence="7">KMM 6746</strain>
    </source>
</reference>
<dbReference type="Pfam" id="PF01613">
    <property type="entry name" value="Flavin_Reduct"/>
    <property type="match status" value="1"/>
</dbReference>
<gene>
    <name evidence="6" type="ORF">HW347_05345</name>
</gene>
<keyword evidence="3" id="KW-0288">FMN</keyword>
<evidence type="ECO:0000256" key="3">
    <source>
        <dbReference type="ARBA" id="ARBA00022643"/>
    </source>
</evidence>
<evidence type="ECO:0000256" key="1">
    <source>
        <dbReference type="ARBA" id="ARBA00001917"/>
    </source>
</evidence>
<dbReference type="PANTHER" id="PTHR33798:SF5">
    <property type="entry name" value="FLAVIN REDUCTASE LIKE DOMAIN-CONTAINING PROTEIN"/>
    <property type="match status" value="1"/>
</dbReference>
<comment type="caution">
    <text evidence="6">The sequence shown here is derived from an EMBL/GenBank/DDBJ whole genome shotgun (WGS) entry which is preliminary data.</text>
</comment>
<organism evidence="6 7">
    <name type="scientific">Zobellia barbeyronii</name>
    <dbReference type="NCBI Taxonomy" id="2748009"/>
    <lineage>
        <taxon>Bacteria</taxon>
        <taxon>Pseudomonadati</taxon>
        <taxon>Bacteroidota</taxon>
        <taxon>Flavobacteriia</taxon>
        <taxon>Flavobacteriales</taxon>
        <taxon>Flavobacteriaceae</taxon>
        <taxon>Zobellia</taxon>
    </lineage>
</organism>
<dbReference type="EMBL" id="JACATN010000002">
    <property type="protein sequence ID" value="MBT2160682.1"/>
    <property type="molecule type" value="Genomic_DNA"/>
</dbReference>
<dbReference type="RefSeq" id="WP_214610903.1">
    <property type="nucleotide sequence ID" value="NZ_JACATN010000002.1"/>
</dbReference>
<evidence type="ECO:0000256" key="2">
    <source>
        <dbReference type="ARBA" id="ARBA00022630"/>
    </source>
</evidence>
<dbReference type="Proteomes" id="UP000740413">
    <property type="component" value="Unassembled WGS sequence"/>
</dbReference>
<evidence type="ECO:0000313" key="6">
    <source>
        <dbReference type="EMBL" id="MBT2160682.1"/>
    </source>
</evidence>
<evidence type="ECO:0000259" key="5">
    <source>
        <dbReference type="Pfam" id="PF01613"/>
    </source>
</evidence>
<protein>
    <submittedName>
        <fullName evidence="6">Flavin reductase</fullName>
    </submittedName>
</protein>
<comment type="cofactor">
    <cofactor evidence="1">
        <name>FMN</name>
        <dbReference type="ChEBI" id="CHEBI:58210"/>
    </cofactor>
</comment>
<reference evidence="6 7" key="1">
    <citation type="submission" date="2020-06" db="EMBL/GenBank/DDBJ databases">
        <authorList>
            <person name="Isaeva M.P."/>
            <person name="Chernysheva N.Y."/>
        </authorList>
    </citation>
    <scope>NUCLEOTIDE SEQUENCE [LARGE SCALE GENOMIC DNA]</scope>
    <source>
        <strain evidence="6 7">KMM 6746</strain>
    </source>
</reference>
<dbReference type="SUPFAM" id="SSF50475">
    <property type="entry name" value="FMN-binding split barrel"/>
    <property type="match status" value="1"/>
</dbReference>